<sequence length="363" mass="39789">MLCPRRDQGLATVQDSAIRQEFSVTDPQADFAQVYAGQPVLVTGADGFIGSHLVERLVRAGARVRAFTFYNSWNSLGWLADVPESIRTAVEVFPGDIRDAERVQKAVAGQSFVFHLASLIAIPYSYSAPRSYVDTNIGGTLNVLEACRRSTSLIRLVHTSTSEVYGTARSVPITERHPLTGQSPYAASKIGADKMAESYHLSFQVPMVTARPFNTFGPRQTARAVIPTILSQLLNGCDALRLGTLTPTRDFNYVTDTAEAFLALGACAASDGQTLNIGSGREWSIGQVAELAMEVCGRQVPILPHEDRLRPPSSEVERLLADNSQCVSLTGWQPEIDFHEGLARTANWIRSHLDRFDSNRYSQ</sequence>
<evidence type="ECO:0000313" key="2">
    <source>
        <dbReference type="EMBL" id="QCO07171.1"/>
    </source>
</evidence>
<dbReference type="Proteomes" id="UP000298596">
    <property type="component" value="Plasmid p5"/>
</dbReference>
<keyword evidence="2" id="KW-0614">Plasmid</keyword>
<dbReference type="InterPro" id="IPR045869">
    <property type="entry name" value="Arna-like_SDR_e"/>
</dbReference>
<geneLocation type="plasmid" evidence="2">
    <name>p5</name>
</geneLocation>
<proteinExistence type="predicted"/>
<dbReference type="Pfam" id="PF16363">
    <property type="entry name" value="GDP_Man_Dehyd"/>
    <property type="match status" value="1"/>
</dbReference>
<dbReference type="InterPro" id="IPR016040">
    <property type="entry name" value="NAD(P)-bd_dom"/>
</dbReference>
<dbReference type="CDD" id="cd05257">
    <property type="entry name" value="Arna_like_SDR_e"/>
    <property type="match status" value="1"/>
</dbReference>
<dbReference type="SUPFAM" id="SSF51735">
    <property type="entry name" value="NAD(P)-binding Rossmann-fold domains"/>
    <property type="match status" value="1"/>
</dbReference>
<protein>
    <submittedName>
        <fullName evidence="2">NAD-dependent epimerase/dehydratase family protein</fullName>
    </submittedName>
</protein>
<dbReference type="Gene3D" id="3.40.50.720">
    <property type="entry name" value="NAD(P)-binding Rossmann-like Domain"/>
    <property type="match status" value="1"/>
</dbReference>
<evidence type="ECO:0000313" key="3">
    <source>
        <dbReference type="Proteomes" id="UP000298596"/>
    </source>
</evidence>
<organism evidence="2 3">
    <name type="scientific">Azospirillum brasilense</name>
    <dbReference type="NCBI Taxonomy" id="192"/>
    <lineage>
        <taxon>Bacteria</taxon>
        <taxon>Pseudomonadati</taxon>
        <taxon>Pseudomonadota</taxon>
        <taxon>Alphaproteobacteria</taxon>
        <taxon>Rhodospirillales</taxon>
        <taxon>Azospirillaceae</taxon>
        <taxon>Azospirillum</taxon>
    </lineage>
</organism>
<dbReference type="Gene3D" id="3.90.25.10">
    <property type="entry name" value="UDP-galactose 4-epimerase, domain 1"/>
    <property type="match status" value="1"/>
</dbReference>
<dbReference type="AlphaFoldDB" id="A0A4D8QCZ3"/>
<dbReference type="EMBL" id="CP032335">
    <property type="protein sequence ID" value="QCO07171.1"/>
    <property type="molecule type" value="Genomic_DNA"/>
</dbReference>
<gene>
    <name evidence="2" type="ORF">D3867_35305</name>
</gene>
<dbReference type="PANTHER" id="PTHR43000">
    <property type="entry name" value="DTDP-D-GLUCOSE 4,6-DEHYDRATASE-RELATED"/>
    <property type="match status" value="1"/>
</dbReference>
<accession>A0A4D8QCZ3</accession>
<name>A0A4D8QCZ3_AZOBR</name>
<evidence type="ECO:0000259" key="1">
    <source>
        <dbReference type="Pfam" id="PF16363"/>
    </source>
</evidence>
<reference evidence="2 3" key="1">
    <citation type="submission" date="2018-09" db="EMBL/GenBank/DDBJ databases">
        <title>Whole genome based analysis of evolution and adaptive divergence in Indian and Brazilian strains of Azospirillum brasilense.</title>
        <authorList>
            <person name="Singh C."/>
            <person name="Tripathi A.K."/>
        </authorList>
    </citation>
    <scope>NUCLEOTIDE SEQUENCE [LARGE SCALE GENOMIC DNA]</scope>
    <source>
        <strain evidence="2 3">MTCC4036</strain>
        <plasmid evidence="2 3">p5</plasmid>
    </source>
</reference>
<feature type="domain" description="NAD(P)-binding" evidence="1">
    <location>
        <begin position="41"/>
        <end position="344"/>
    </location>
</feature>
<dbReference type="InterPro" id="IPR036291">
    <property type="entry name" value="NAD(P)-bd_dom_sf"/>
</dbReference>
<dbReference type="GO" id="GO:0016831">
    <property type="term" value="F:carboxy-lyase activity"/>
    <property type="evidence" value="ECO:0007669"/>
    <property type="project" value="InterPro"/>
</dbReference>